<accession>A0A0T5Z703</accession>
<dbReference type="GO" id="GO:0015949">
    <property type="term" value="P:nucleobase-containing small molecule interconversion"/>
    <property type="evidence" value="ECO:0007669"/>
    <property type="project" value="UniProtKB-ARBA"/>
</dbReference>
<dbReference type="PANTHER" id="PTHR21262">
    <property type="entry name" value="GUANOSINE-3',5'-BIS DIPHOSPHATE 3'-PYROPHOSPHOHYDROLASE"/>
    <property type="match status" value="1"/>
</dbReference>
<dbReference type="InterPro" id="IPR033655">
    <property type="entry name" value="TGS_RelA/SpoT"/>
</dbReference>
<dbReference type="Gene3D" id="3.30.460.10">
    <property type="entry name" value="Beta Polymerase, domain 2"/>
    <property type="match status" value="1"/>
</dbReference>
<dbReference type="CDD" id="cd04876">
    <property type="entry name" value="ACT_RelA-SpoT"/>
    <property type="match status" value="1"/>
</dbReference>
<dbReference type="GO" id="GO:0008893">
    <property type="term" value="F:guanosine-3',5'-bis(diphosphate) 3'-diphosphatase activity"/>
    <property type="evidence" value="ECO:0007669"/>
    <property type="project" value="TreeGrafter"/>
</dbReference>
<comment type="caution">
    <text evidence="10">The sequence shown here is derived from an EMBL/GenBank/DDBJ whole genome shotgun (WGS) entry which is preliminary data.</text>
</comment>
<evidence type="ECO:0000256" key="1">
    <source>
        <dbReference type="ARBA" id="ARBA00019852"/>
    </source>
</evidence>
<dbReference type="SUPFAM" id="SSF109604">
    <property type="entry name" value="HD-domain/PDEase-like"/>
    <property type="match status" value="1"/>
</dbReference>
<dbReference type="InterPro" id="IPR043519">
    <property type="entry name" value="NT_sf"/>
</dbReference>
<dbReference type="STRING" id="54398.Ga0074115_10861"/>
<dbReference type="GO" id="GO:0015969">
    <property type="term" value="P:guanosine tetraphosphate metabolic process"/>
    <property type="evidence" value="ECO:0007669"/>
    <property type="project" value="InterPro"/>
</dbReference>
<evidence type="ECO:0000313" key="10">
    <source>
        <dbReference type="EMBL" id="KRT58483.1"/>
    </source>
</evidence>
<keyword evidence="10" id="KW-0808">Transferase</keyword>
<proteinExistence type="inferred from homology"/>
<dbReference type="InterPro" id="IPR012675">
    <property type="entry name" value="Beta-grasp_dom_sf"/>
</dbReference>
<dbReference type="Gene3D" id="1.10.3210.10">
    <property type="entry name" value="Hypothetical protein af1432"/>
    <property type="match status" value="1"/>
</dbReference>
<comment type="function">
    <text evidence="6">In eubacteria ppGpp (guanosine 3'-diphosphate 5'-diphosphate) is a mediator of the stringent response that coordinates a variety of cellular activities in response to changes in nutritional abundance.</text>
</comment>
<protein>
    <recommendedName>
        <fullName evidence="1">GTP pyrophosphokinase</fullName>
    </recommendedName>
    <alternativeName>
        <fullName evidence="4">(p)ppGpp synthase</fullName>
    </alternativeName>
    <alternativeName>
        <fullName evidence="3">ATP:GTP 3'-pyrophosphotransferase</fullName>
    </alternativeName>
    <alternativeName>
        <fullName evidence="5">ppGpp synthase I</fullName>
    </alternativeName>
</protein>
<evidence type="ECO:0000259" key="7">
    <source>
        <dbReference type="PROSITE" id="PS51671"/>
    </source>
</evidence>
<evidence type="ECO:0000259" key="8">
    <source>
        <dbReference type="PROSITE" id="PS51880"/>
    </source>
</evidence>
<dbReference type="PROSITE" id="PS51671">
    <property type="entry name" value="ACT"/>
    <property type="match status" value="1"/>
</dbReference>
<dbReference type="Pfam" id="PF13328">
    <property type="entry name" value="HD_4"/>
    <property type="match status" value="1"/>
</dbReference>
<dbReference type="SUPFAM" id="SSF55021">
    <property type="entry name" value="ACT-like"/>
    <property type="match status" value="1"/>
</dbReference>
<dbReference type="GO" id="GO:0008728">
    <property type="term" value="F:GTP diphosphokinase activity"/>
    <property type="evidence" value="ECO:0007669"/>
    <property type="project" value="TreeGrafter"/>
</dbReference>
<dbReference type="EMBL" id="LDXT01000089">
    <property type="protein sequence ID" value="KRT54650.1"/>
    <property type="molecule type" value="Genomic_DNA"/>
</dbReference>
<dbReference type="InterPro" id="IPR004811">
    <property type="entry name" value="RelA/Spo_fam"/>
</dbReference>
<feature type="domain" description="TGS" evidence="8">
    <location>
        <begin position="404"/>
        <end position="467"/>
    </location>
</feature>
<organism evidence="10 11">
    <name type="scientific">endosymbiont of Ridgeia piscesae</name>
    <dbReference type="NCBI Taxonomy" id="54398"/>
    <lineage>
        <taxon>Bacteria</taxon>
        <taxon>Pseudomonadati</taxon>
        <taxon>Pseudomonadota</taxon>
        <taxon>Gammaproteobacteria</taxon>
        <taxon>sulfur-oxidizing symbionts</taxon>
    </lineage>
</organism>
<dbReference type="GO" id="GO:0042594">
    <property type="term" value="P:response to starvation"/>
    <property type="evidence" value="ECO:0007669"/>
    <property type="project" value="TreeGrafter"/>
</dbReference>
<reference evidence="11 12" key="1">
    <citation type="submission" date="2015-11" db="EMBL/GenBank/DDBJ databases">
        <title>The genome of Candidatus Endoriftia persephone in Ridgeia piscesae and population structure of the North Eastern Pacific vestimentiferan symbionts.</title>
        <authorList>
            <person name="Perez M."/>
            <person name="Juniper K.S."/>
        </authorList>
    </citation>
    <scope>NUCLEOTIDE SEQUENCE [LARGE SCALE GENOMIC DNA]</scope>
    <source>
        <strain evidence="10">Ind10</strain>
        <strain evidence="9">Ind11</strain>
    </source>
</reference>
<dbReference type="Proteomes" id="UP000051276">
    <property type="component" value="Unassembled WGS sequence"/>
</dbReference>
<evidence type="ECO:0000313" key="12">
    <source>
        <dbReference type="Proteomes" id="UP000051634"/>
    </source>
</evidence>
<dbReference type="Pfam" id="PF04607">
    <property type="entry name" value="RelA_SpoT"/>
    <property type="match status" value="1"/>
</dbReference>
<dbReference type="EMBL" id="LMXI01000340">
    <property type="protein sequence ID" value="KRT58483.1"/>
    <property type="molecule type" value="Genomic_DNA"/>
</dbReference>
<dbReference type="RefSeq" id="WP_057955254.1">
    <property type="nucleotide sequence ID" value="NZ_KQ556873.1"/>
</dbReference>
<dbReference type="CDD" id="cd01668">
    <property type="entry name" value="TGS_RSH"/>
    <property type="match status" value="1"/>
</dbReference>
<dbReference type="GO" id="GO:0005886">
    <property type="term" value="C:plasma membrane"/>
    <property type="evidence" value="ECO:0007669"/>
    <property type="project" value="TreeGrafter"/>
</dbReference>
<evidence type="ECO:0000313" key="9">
    <source>
        <dbReference type="EMBL" id="KRT54650.1"/>
    </source>
</evidence>
<evidence type="ECO:0000313" key="11">
    <source>
        <dbReference type="Proteomes" id="UP000051276"/>
    </source>
</evidence>
<dbReference type="GO" id="GO:0016301">
    <property type="term" value="F:kinase activity"/>
    <property type="evidence" value="ECO:0007669"/>
    <property type="project" value="UniProtKB-KW"/>
</dbReference>
<dbReference type="InterPro" id="IPR045865">
    <property type="entry name" value="ACT-like_dom_sf"/>
</dbReference>
<dbReference type="SUPFAM" id="SSF81301">
    <property type="entry name" value="Nucleotidyltransferase"/>
    <property type="match status" value="1"/>
</dbReference>
<dbReference type="InterPro" id="IPR002912">
    <property type="entry name" value="ACT_dom"/>
</dbReference>
<dbReference type="Proteomes" id="UP000051634">
    <property type="component" value="Unassembled WGS sequence"/>
</dbReference>
<evidence type="ECO:0000256" key="4">
    <source>
        <dbReference type="ARBA" id="ARBA00032407"/>
    </source>
</evidence>
<dbReference type="Pfam" id="PF13291">
    <property type="entry name" value="ACT_4"/>
    <property type="match status" value="1"/>
</dbReference>
<name>A0A0T5Z703_9GAMM</name>
<sequence length="734" mass="83463">MVSVTTNLPEGDLVDLEKIQAWIDSLAPQIEPGDREYLEMACQTALERGGEVRLPSGELRIRHALSVAEVLASMRLDRETLAAAILLGVLDDEASDQEALTAQFGEATLRMVGDMARIDALTDFSREIPAGDQEEHAENLRRLLLGIAEDVRVVLVVVAERLHLMRIARDFPAEIQRRIAEQTRSIYAPLANRLGIWQIKWELEDLSLRFLEPEAYKRIASQLDGRRSDRESFIQDVIALLEEKFKAAGIQAGISGRPKHIYSIWRKMQRKAVDIEQIFDLRAVRVLVEDVADCYAVLGIVHSLWRHIPGEFDDYIATPKTNMYQSIHTAVIGPEDKTLEVQIRTYDMHHHSELGVAAHWRYKENTKHDEDFERRIVWMRHWLEFKDGGEEAVGFLAQFDSELEVTRIYVFTPQGKVVELPKGATALDFAYAIHSDVGHSCKGARVDGHIVQLTRPLHSGETVEIFTAKNGSPSRDWLNPHLGYLHTSRARGRVRQWFKQLDYEHHVELGRAALEREMTRMSISERPDLEAVAARHNLHKGEDVYAAIGRGELSPVHIANFSETPKPPPRVAPPEEWSLNKPPARGEVVVQGVGDLLTSMARCCKPLPYDPIIGFVTRGRGVTVHRRDCANIRSMNDQEQKRLVEVHWSERHETLYPVDFQVYAADRKGLLRDISSILTNEEVDVIGVNTHSDRTQDRATMRFTVEVTDMAQLSRLLLKVEQLPDVIEVYRLVD</sequence>
<dbReference type="Gene3D" id="3.30.70.260">
    <property type="match status" value="1"/>
</dbReference>
<evidence type="ECO:0000256" key="2">
    <source>
        <dbReference type="ARBA" id="ARBA00025704"/>
    </source>
</evidence>
<evidence type="ECO:0000256" key="5">
    <source>
        <dbReference type="ARBA" id="ARBA00033308"/>
    </source>
</evidence>
<dbReference type="Pfam" id="PF02824">
    <property type="entry name" value="TGS"/>
    <property type="match status" value="1"/>
</dbReference>
<dbReference type="InterPro" id="IPR012676">
    <property type="entry name" value="TGS-like"/>
</dbReference>
<dbReference type="Pfam" id="PF19296">
    <property type="entry name" value="RelA_AH_RIS"/>
    <property type="match status" value="1"/>
</dbReference>
<dbReference type="FunFam" id="3.30.460.10:FF:000001">
    <property type="entry name" value="GTP pyrophosphokinase RelA"/>
    <property type="match status" value="1"/>
</dbReference>
<dbReference type="AlphaFoldDB" id="A0A0T5Z703"/>
<dbReference type="NCBIfam" id="TIGR00691">
    <property type="entry name" value="spoT_relA"/>
    <property type="match status" value="1"/>
</dbReference>
<dbReference type="PANTHER" id="PTHR21262:SF31">
    <property type="entry name" value="GTP PYROPHOSPHOKINASE"/>
    <property type="match status" value="1"/>
</dbReference>
<evidence type="ECO:0000256" key="6">
    <source>
        <dbReference type="RuleBase" id="RU003847"/>
    </source>
</evidence>
<comment type="pathway">
    <text evidence="2">Purine metabolism.</text>
</comment>
<comment type="similarity">
    <text evidence="6">Belongs to the relA/spoT family.</text>
</comment>
<gene>
    <name evidence="9" type="ORF">Ga0074115_10861</name>
    <name evidence="10" type="ORF">Ga0076813_13545</name>
</gene>
<dbReference type="SMART" id="SM00954">
    <property type="entry name" value="RelA_SpoT"/>
    <property type="match status" value="1"/>
</dbReference>
<dbReference type="PROSITE" id="PS51880">
    <property type="entry name" value="TGS"/>
    <property type="match status" value="1"/>
</dbReference>
<dbReference type="InterPro" id="IPR007685">
    <property type="entry name" value="RelA_SpoT"/>
</dbReference>
<feature type="domain" description="ACT" evidence="7">
    <location>
        <begin position="659"/>
        <end position="734"/>
    </location>
</feature>
<dbReference type="Gene3D" id="3.10.20.30">
    <property type="match status" value="1"/>
</dbReference>
<evidence type="ECO:0000256" key="3">
    <source>
        <dbReference type="ARBA" id="ARBA00029754"/>
    </source>
</evidence>
<dbReference type="SUPFAM" id="SSF81271">
    <property type="entry name" value="TGS-like"/>
    <property type="match status" value="1"/>
</dbReference>
<dbReference type="InterPro" id="IPR004095">
    <property type="entry name" value="TGS"/>
</dbReference>
<dbReference type="OrthoDB" id="9805041at2"/>
<dbReference type="PATRIC" id="fig|54398.3.peg.1389"/>
<dbReference type="FunFam" id="3.10.20.30:FF:000002">
    <property type="entry name" value="GTP pyrophosphokinase (RelA/SpoT)"/>
    <property type="match status" value="1"/>
</dbReference>
<keyword evidence="12" id="KW-1185">Reference proteome</keyword>
<dbReference type="CDD" id="cd05399">
    <property type="entry name" value="NT_Rel-Spo_like"/>
    <property type="match status" value="1"/>
</dbReference>
<dbReference type="InterPro" id="IPR045600">
    <property type="entry name" value="RelA/SpoT_AH_RIS"/>
</dbReference>
<keyword evidence="10" id="KW-0418">Kinase</keyword>